<dbReference type="AlphaFoldDB" id="A0A8J3N9R2"/>
<evidence type="ECO:0000313" key="3">
    <source>
        <dbReference type="EMBL" id="GID11331.1"/>
    </source>
</evidence>
<dbReference type="PROSITE" id="PS51462">
    <property type="entry name" value="NUDIX"/>
    <property type="match status" value="1"/>
</dbReference>
<feature type="domain" description="Nudix hydrolase" evidence="2">
    <location>
        <begin position="34"/>
        <end position="171"/>
    </location>
</feature>
<dbReference type="EMBL" id="BOMB01000012">
    <property type="protein sequence ID" value="GID11331.1"/>
    <property type="molecule type" value="Genomic_DNA"/>
</dbReference>
<dbReference type="InterPro" id="IPR000086">
    <property type="entry name" value="NUDIX_hydrolase_dom"/>
</dbReference>
<dbReference type="InterPro" id="IPR020084">
    <property type="entry name" value="NUDIX_hydrolase_CS"/>
</dbReference>
<dbReference type="Proteomes" id="UP000612808">
    <property type="component" value="Unassembled WGS sequence"/>
</dbReference>
<evidence type="ECO:0000256" key="1">
    <source>
        <dbReference type="ARBA" id="ARBA00022801"/>
    </source>
</evidence>
<evidence type="ECO:0000259" key="2">
    <source>
        <dbReference type="PROSITE" id="PS51462"/>
    </source>
</evidence>
<evidence type="ECO:0000313" key="4">
    <source>
        <dbReference type="Proteomes" id="UP000612808"/>
    </source>
</evidence>
<dbReference type="Pfam" id="PF00293">
    <property type="entry name" value="NUDIX"/>
    <property type="match status" value="1"/>
</dbReference>
<reference evidence="3" key="1">
    <citation type="submission" date="2021-01" db="EMBL/GenBank/DDBJ databases">
        <title>Whole genome shotgun sequence of Actinocatenispora rupis NBRC 107355.</title>
        <authorList>
            <person name="Komaki H."/>
            <person name="Tamura T."/>
        </authorList>
    </citation>
    <scope>NUCLEOTIDE SEQUENCE</scope>
    <source>
        <strain evidence="3">NBRC 107355</strain>
    </source>
</reference>
<gene>
    <name evidence="3" type="ORF">Aru02nite_22200</name>
</gene>
<proteinExistence type="predicted"/>
<keyword evidence="4" id="KW-1185">Reference proteome</keyword>
<organism evidence="3 4">
    <name type="scientific">Actinocatenispora rupis</name>
    <dbReference type="NCBI Taxonomy" id="519421"/>
    <lineage>
        <taxon>Bacteria</taxon>
        <taxon>Bacillati</taxon>
        <taxon>Actinomycetota</taxon>
        <taxon>Actinomycetes</taxon>
        <taxon>Micromonosporales</taxon>
        <taxon>Micromonosporaceae</taxon>
        <taxon>Actinocatenispora</taxon>
    </lineage>
</organism>
<dbReference type="RefSeq" id="WP_275408613.1">
    <property type="nucleotide sequence ID" value="NZ_BAAAZM010000006.1"/>
</dbReference>
<comment type="caution">
    <text evidence="3">The sequence shown here is derived from an EMBL/GenBank/DDBJ whole genome shotgun (WGS) entry which is preliminary data.</text>
</comment>
<sequence length="176" mass="18814">MTALAGRYPRLFAPTHWAWGGIDAAFTVTPMPDELVTNVHLVGFVGADVVICRDAPGHWFLPGGTREAGETVDACLARELVEEAGAELAGPVRILGAHDCHDPKPEPYRPHQPHPRKAWLWCAADVRLVGPPTVPDHDAEPVEEVRAAPLAEAAALLAPGGDWLPDLLALAADTRP</sequence>
<dbReference type="GO" id="GO:0016787">
    <property type="term" value="F:hydrolase activity"/>
    <property type="evidence" value="ECO:0007669"/>
    <property type="project" value="UniProtKB-KW"/>
</dbReference>
<name>A0A8J3N9R2_9ACTN</name>
<accession>A0A8J3N9R2</accession>
<dbReference type="InterPro" id="IPR015797">
    <property type="entry name" value="NUDIX_hydrolase-like_dom_sf"/>
</dbReference>
<dbReference type="SUPFAM" id="SSF55811">
    <property type="entry name" value="Nudix"/>
    <property type="match status" value="1"/>
</dbReference>
<dbReference type="PROSITE" id="PS00893">
    <property type="entry name" value="NUDIX_BOX"/>
    <property type="match status" value="1"/>
</dbReference>
<keyword evidence="1" id="KW-0378">Hydrolase</keyword>
<protein>
    <recommendedName>
        <fullName evidence="2">Nudix hydrolase domain-containing protein</fullName>
    </recommendedName>
</protein>
<dbReference type="Gene3D" id="3.90.79.10">
    <property type="entry name" value="Nucleoside Triphosphate Pyrophosphohydrolase"/>
    <property type="match status" value="1"/>
</dbReference>